<feature type="domain" description="DUF7738" evidence="2">
    <location>
        <begin position="3"/>
        <end position="102"/>
    </location>
</feature>
<comment type="caution">
    <text evidence="3">The sequence shown here is derived from an EMBL/GenBank/DDBJ whole genome shotgun (WGS) entry which is preliminary data.</text>
</comment>
<reference evidence="3 4" key="2">
    <citation type="submission" date="2019-05" db="EMBL/GenBank/DDBJ databases">
        <authorList>
            <person name="Lianzixin W."/>
        </authorList>
    </citation>
    <scope>NUCLEOTIDE SEQUENCE [LARGE SCALE GENOMIC DNA]</scope>
    <source>
        <strain evidence="3 4">EC11</strain>
    </source>
</reference>
<dbReference type="EMBL" id="VEVQ02000015">
    <property type="protein sequence ID" value="NHN27520.1"/>
    <property type="molecule type" value="Genomic_DNA"/>
</dbReference>
<accession>A0ABX0IWF1</accession>
<reference evidence="3 4" key="3">
    <citation type="submission" date="2020-02" db="EMBL/GenBank/DDBJ databases">
        <title>Flavobacterium profundi sp. nov., isolated from a deep-sea seamount.</title>
        <authorList>
            <person name="Zhang D.-C."/>
        </authorList>
    </citation>
    <scope>NUCLEOTIDE SEQUENCE [LARGE SCALE GENOMIC DNA]</scope>
    <source>
        <strain evidence="3 4">EC11</strain>
    </source>
</reference>
<dbReference type="RefSeq" id="WP_140964034.1">
    <property type="nucleotide sequence ID" value="NZ_VEVQ02000015.1"/>
</dbReference>
<proteinExistence type="predicted"/>
<name>A0ABX0IWF1_9FLAO</name>
<dbReference type="Pfam" id="PF21832">
    <property type="entry name" value="DUF6892"/>
    <property type="match status" value="1"/>
</dbReference>
<keyword evidence="4" id="KW-1185">Reference proteome</keyword>
<feature type="domain" description="DUF6892" evidence="1">
    <location>
        <begin position="164"/>
        <end position="296"/>
    </location>
</feature>
<evidence type="ECO:0000259" key="2">
    <source>
        <dbReference type="Pfam" id="PF24880"/>
    </source>
</evidence>
<gene>
    <name evidence="3" type="ORF">FIA58_017715</name>
</gene>
<evidence type="ECO:0000259" key="1">
    <source>
        <dbReference type="Pfam" id="PF21832"/>
    </source>
</evidence>
<dbReference type="Proteomes" id="UP000817854">
    <property type="component" value="Unassembled WGS sequence"/>
</dbReference>
<organism evidence="3 4">
    <name type="scientific">Flavobacterium jejuense</name>
    <dbReference type="NCBI Taxonomy" id="1544455"/>
    <lineage>
        <taxon>Bacteria</taxon>
        <taxon>Pseudomonadati</taxon>
        <taxon>Bacteroidota</taxon>
        <taxon>Flavobacteriia</taxon>
        <taxon>Flavobacteriales</taxon>
        <taxon>Flavobacteriaceae</taxon>
        <taxon>Flavobacterium</taxon>
    </lineage>
</organism>
<sequence>MITLNLSQNEFKINNVLLSFPIEVEILKKTLKAAERVNKKKYNTIYTWDELGILAYSKNGELIESLSLELKNGDFDFSSKQIFKGQFYFDNEEVINYYETNKDKRIKLFNGDSSGALVLNNISVWFDSNENSIEAIEITAFKGSSIKEVPKDKYIIKELNEEQIEFSDFGFKLSIIQELMYNKELITPKFDLFEFVIWYPKRDIDLEKEGYDPIEEVTQYFKNLPIPKSLASEVTEIYQDGGNDIYMQLLRFGEGWEDYWDIETVKDVKQFPNLKKATLCYAKENVLDELNNMGIKSEWL</sequence>
<dbReference type="InterPro" id="IPR054187">
    <property type="entry name" value="DUF6892"/>
</dbReference>
<dbReference type="InterPro" id="IPR056640">
    <property type="entry name" value="DUF7738"/>
</dbReference>
<dbReference type="Pfam" id="PF24880">
    <property type="entry name" value="DUF7738"/>
    <property type="match status" value="1"/>
</dbReference>
<evidence type="ECO:0000313" key="4">
    <source>
        <dbReference type="Proteomes" id="UP000817854"/>
    </source>
</evidence>
<evidence type="ECO:0000313" key="3">
    <source>
        <dbReference type="EMBL" id="NHN27520.1"/>
    </source>
</evidence>
<reference evidence="4" key="1">
    <citation type="submission" date="2019-05" db="EMBL/GenBank/DDBJ databases">
        <title>Flavobacterium profundi sp. nov., isolated from a deep-sea seamount.</title>
        <authorList>
            <person name="Zhang D.-C."/>
        </authorList>
    </citation>
    <scope>NUCLEOTIDE SEQUENCE [LARGE SCALE GENOMIC DNA]</scope>
    <source>
        <strain evidence="4">EC11</strain>
    </source>
</reference>
<protein>
    <submittedName>
        <fullName evidence="3">Uncharacterized protein</fullName>
    </submittedName>
</protein>